<accession>A0A2P6AU51</accession>
<dbReference type="InterPro" id="IPR001029">
    <property type="entry name" value="Flagellin_N"/>
</dbReference>
<proteinExistence type="inferred from homology"/>
<keyword evidence="8" id="KW-0966">Cell projection</keyword>
<evidence type="ECO:0000313" key="8">
    <source>
        <dbReference type="EMBL" id="PQA48905.1"/>
    </source>
</evidence>
<dbReference type="GO" id="GO:0071973">
    <property type="term" value="P:bacterial-type flagellum-dependent cell motility"/>
    <property type="evidence" value="ECO:0007669"/>
    <property type="project" value="InterPro"/>
</dbReference>
<evidence type="ECO:0000256" key="4">
    <source>
        <dbReference type="ARBA" id="ARBA00022525"/>
    </source>
</evidence>
<comment type="caution">
    <text evidence="8">The sequence shown here is derived from an EMBL/GenBank/DDBJ whole genome shotgun (WGS) entry which is preliminary data.</text>
</comment>
<dbReference type="EMBL" id="PTQZ01000037">
    <property type="protein sequence ID" value="PQA48905.1"/>
    <property type="molecule type" value="Genomic_DNA"/>
</dbReference>
<feature type="domain" description="Flagellin C-terminal" evidence="7">
    <location>
        <begin position="217"/>
        <end position="299"/>
    </location>
</feature>
<dbReference type="InterPro" id="IPR013384">
    <property type="entry name" value="Flagell_FlgL"/>
</dbReference>
<evidence type="ECO:0000256" key="5">
    <source>
        <dbReference type="ARBA" id="ARBA00023143"/>
    </source>
</evidence>
<dbReference type="AlphaFoldDB" id="A0A2P6AU51"/>
<organism evidence="8 9">
    <name type="scientific">Amnimonas aquatica</name>
    <dbReference type="NCBI Taxonomy" id="2094561"/>
    <lineage>
        <taxon>Bacteria</taxon>
        <taxon>Pseudomonadati</taxon>
        <taxon>Pseudomonadota</taxon>
        <taxon>Gammaproteobacteria</taxon>
        <taxon>Moraxellales</taxon>
        <taxon>Moraxellaceae</taxon>
        <taxon>Amnimonas</taxon>
    </lineage>
</organism>
<dbReference type="GO" id="GO:0005198">
    <property type="term" value="F:structural molecule activity"/>
    <property type="evidence" value="ECO:0007669"/>
    <property type="project" value="InterPro"/>
</dbReference>
<dbReference type="Proteomes" id="UP000243900">
    <property type="component" value="Unassembled WGS sequence"/>
</dbReference>
<evidence type="ECO:0000256" key="1">
    <source>
        <dbReference type="ARBA" id="ARBA00004365"/>
    </source>
</evidence>
<dbReference type="SUPFAM" id="SSF64518">
    <property type="entry name" value="Phase 1 flagellin"/>
    <property type="match status" value="1"/>
</dbReference>
<keyword evidence="8" id="KW-0282">Flagellum</keyword>
<keyword evidence="5" id="KW-0975">Bacterial flagellum</keyword>
<dbReference type="GO" id="GO:0009424">
    <property type="term" value="C:bacterial-type flagellum hook"/>
    <property type="evidence" value="ECO:0007669"/>
    <property type="project" value="InterPro"/>
</dbReference>
<evidence type="ECO:0000256" key="2">
    <source>
        <dbReference type="ARBA" id="ARBA00004613"/>
    </source>
</evidence>
<name>A0A2P6AU51_9GAMM</name>
<dbReference type="InterPro" id="IPR046358">
    <property type="entry name" value="Flagellin_C"/>
</dbReference>
<keyword evidence="8" id="KW-0969">Cilium</keyword>
<dbReference type="GO" id="GO:0005576">
    <property type="term" value="C:extracellular region"/>
    <property type="evidence" value="ECO:0007669"/>
    <property type="project" value="UniProtKB-SubCell"/>
</dbReference>
<dbReference type="Pfam" id="PF00700">
    <property type="entry name" value="Flagellin_C"/>
    <property type="match status" value="1"/>
</dbReference>
<dbReference type="OrthoDB" id="9768249at2"/>
<feature type="domain" description="Flagellin N-terminal" evidence="6">
    <location>
        <begin position="3"/>
        <end position="139"/>
    </location>
</feature>
<evidence type="ECO:0000313" key="9">
    <source>
        <dbReference type="Proteomes" id="UP000243900"/>
    </source>
</evidence>
<keyword evidence="4" id="KW-0964">Secreted</keyword>
<gene>
    <name evidence="8" type="primary">flgL</name>
    <name evidence="8" type="ORF">C5O18_02945</name>
</gene>
<evidence type="ECO:0000256" key="3">
    <source>
        <dbReference type="ARBA" id="ARBA00005709"/>
    </source>
</evidence>
<keyword evidence="9" id="KW-1185">Reference proteome</keyword>
<dbReference type="Gene3D" id="1.20.1330.10">
    <property type="entry name" value="f41 fragment of flagellin, N-terminal domain"/>
    <property type="match status" value="1"/>
</dbReference>
<reference evidence="9" key="1">
    <citation type="submission" date="2018-02" db="EMBL/GenBank/DDBJ databases">
        <title>Genome sequencing of Solimonas sp. HR-BB.</title>
        <authorList>
            <person name="Lee Y."/>
            <person name="Jeon C.O."/>
        </authorList>
    </citation>
    <scope>NUCLEOTIDE SEQUENCE [LARGE SCALE GENOMIC DNA]</scope>
    <source>
        <strain evidence="9">HR-E</strain>
    </source>
</reference>
<dbReference type="PANTHER" id="PTHR42792:SF1">
    <property type="entry name" value="FLAGELLAR HOOK-ASSOCIATED PROTEIN 3"/>
    <property type="match status" value="1"/>
</dbReference>
<comment type="subcellular location">
    <subcellularLocation>
        <location evidence="1">Bacterial flagellum</location>
    </subcellularLocation>
    <subcellularLocation>
        <location evidence="2">Secreted</location>
    </subcellularLocation>
</comment>
<evidence type="ECO:0000259" key="6">
    <source>
        <dbReference type="Pfam" id="PF00669"/>
    </source>
</evidence>
<dbReference type="NCBIfam" id="TIGR02550">
    <property type="entry name" value="flagell_flgL"/>
    <property type="match status" value="1"/>
</dbReference>
<sequence length="299" mass="32161">MRISTSQWYAQSLGSMLSQQKSLTETQLQLASGKRILRPSDDPVAATRALDVSRTLGKLEQYGRNASQVQGRLMQEETALTSSLTQLQRARELTIQANTDSLSDSDREAIAKELHQLHDAVLQLANSRDGSGRYLFGGYAEDQAPYDASGNPVLDANGDPVASGQRRIDTGVSSNIADADPASSVFAYDGRDILADLKALATAVETSDRAAMASGITSMDGAIAQLSDVRTDIGARLQQLALQEDIRAESSLQLSGTLSDLQDLDYAEAISRFNQQLTGLQAAQQVFGKVQGLSLFNYL</sequence>
<dbReference type="Pfam" id="PF00669">
    <property type="entry name" value="Flagellin_N"/>
    <property type="match status" value="1"/>
</dbReference>
<dbReference type="InterPro" id="IPR001492">
    <property type="entry name" value="Flagellin"/>
</dbReference>
<dbReference type="RefSeq" id="WP_105191372.1">
    <property type="nucleotide sequence ID" value="NZ_PTQZ01000037.1"/>
</dbReference>
<dbReference type="PANTHER" id="PTHR42792">
    <property type="entry name" value="FLAGELLIN"/>
    <property type="match status" value="1"/>
</dbReference>
<protein>
    <submittedName>
        <fullName evidence="8">Flagellar hook-associated protein 3</fullName>
    </submittedName>
</protein>
<comment type="similarity">
    <text evidence="3">Belongs to the bacterial flagellin family.</text>
</comment>
<evidence type="ECO:0000259" key="7">
    <source>
        <dbReference type="Pfam" id="PF00700"/>
    </source>
</evidence>